<dbReference type="PROSITE" id="PS51444">
    <property type="entry name" value="FH2"/>
    <property type="match status" value="1"/>
</dbReference>
<reference evidence="3 4" key="2">
    <citation type="submission" date="2018-10" db="EMBL/GenBank/DDBJ databases">
        <authorList>
            <consortium name="Pathogen Informatics"/>
        </authorList>
    </citation>
    <scope>NUCLEOTIDE SEQUENCE [LARGE SCALE GENOMIC DNA]</scope>
</reference>
<reference evidence="5" key="1">
    <citation type="submission" date="2017-02" db="UniProtKB">
        <authorList>
            <consortium name="WormBaseParasite"/>
        </authorList>
    </citation>
    <scope>IDENTIFICATION</scope>
</reference>
<sequence>PPPPPPPSGGLPPPPGGAGPPPPPPPGGAGLPPPPLLGPAKPLFVPGPPIVELPDYLKEKKKHDIGIPLKKIPWTAATIKPKEIQKDSFWAHTCEDKLPTAGLLDAIKIRFAMRQVLIGWNPVKPPAPGAEKAAAKPGLQMKKVKKPLIIQDEKILQALAILRGSCKIPAREWKRAILEVDEKTLDPNTLQQLRNALPPVELLNQLKEVAGTSLEEMPEGEQFAATFSVIRALPARLDCILFKLRFTELLNDQKSSISAVIEACDEIHTSSGFKLFLELVLLVGNYMGQSAKSYKDVFGFEMSVLTKLVDTKDVDNVETLLHLLVKQMMEIKGGYSQFPMNDFMHIVKASRVNPEETAKGVTAIKSSVAKLENQLRDYKKQSENDLFVEKLQPFTNMAKTECGIVEEMFNTMNSKWKSMQNYFAFDAKKYNMEAFFGDMRTFKEQYESAYRDIEKAREKRELEEKRKNRQPLKPLQASGAAASLVKTSGVRIEGLLKTGREAAGVVDEIEKFLEGGYLKGAERKTPRNTPRTRAGQLARVRRHVKRKGRAALQRQRSRVADTFLSVPSERTPKLDLPATGTVRVRRKGQPTLIMDVENLSNGRRENEKPRKALETTDLLQRLNQL</sequence>
<dbReference type="SMART" id="SM00498">
    <property type="entry name" value="FH2"/>
    <property type="match status" value="1"/>
</dbReference>
<dbReference type="Gene3D" id="6.10.30.30">
    <property type="match status" value="1"/>
</dbReference>
<feature type="domain" description="FH2" evidence="2">
    <location>
        <begin position="59"/>
        <end position="472"/>
    </location>
</feature>
<protein>
    <submittedName>
        <fullName evidence="5">FH2 domain-containing protein</fullName>
    </submittedName>
</protein>
<dbReference type="AlphaFoldDB" id="A0A0N4V7P6"/>
<dbReference type="InterPro" id="IPR051412">
    <property type="entry name" value="Formin_Homology_Diaphanous_sf"/>
</dbReference>
<dbReference type="Pfam" id="PF02181">
    <property type="entry name" value="FH2"/>
    <property type="match status" value="1"/>
</dbReference>
<name>A0A0N4V7P6_ENTVE</name>
<dbReference type="Proteomes" id="UP000274131">
    <property type="component" value="Unassembled WGS sequence"/>
</dbReference>
<dbReference type="InterPro" id="IPR042201">
    <property type="entry name" value="FH2_Formin_sf"/>
</dbReference>
<proteinExistence type="predicted"/>
<feature type="compositionally biased region" description="Pro residues" evidence="1">
    <location>
        <begin position="1"/>
        <end position="37"/>
    </location>
</feature>
<dbReference type="PANTHER" id="PTHR45691:SF6">
    <property type="entry name" value="PROTEIN DIAPHANOUS"/>
    <property type="match status" value="1"/>
</dbReference>
<organism evidence="5">
    <name type="scientific">Enterobius vermicularis</name>
    <name type="common">Human pinworm</name>
    <dbReference type="NCBI Taxonomy" id="51028"/>
    <lineage>
        <taxon>Eukaryota</taxon>
        <taxon>Metazoa</taxon>
        <taxon>Ecdysozoa</taxon>
        <taxon>Nematoda</taxon>
        <taxon>Chromadorea</taxon>
        <taxon>Rhabditida</taxon>
        <taxon>Spirurina</taxon>
        <taxon>Oxyuridomorpha</taxon>
        <taxon>Oxyuroidea</taxon>
        <taxon>Oxyuridae</taxon>
        <taxon>Enterobius</taxon>
    </lineage>
</organism>
<feature type="region of interest" description="Disordered" evidence="1">
    <location>
        <begin position="461"/>
        <end position="480"/>
    </location>
</feature>
<accession>A0A0N4V7P6</accession>
<dbReference type="WBParaSite" id="EVEC_0000631701-mRNA-1">
    <property type="protein sequence ID" value="EVEC_0000631701-mRNA-1"/>
    <property type="gene ID" value="EVEC_0000631701"/>
</dbReference>
<feature type="region of interest" description="Disordered" evidence="1">
    <location>
        <begin position="1"/>
        <end position="41"/>
    </location>
</feature>
<dbReference type="EMBL" id="UXUI01008315">
    <property type="protein sequence ID" value="VDD91177.1"/>
    <property type="molecule type" value="Genomic_DNA"/>
</dbReference>
<dbReference type="Gene3D" id="1.20.58.630">
    <property type="match status" value="1"/>
</dbReference>
<dbReference type="STRING" id="51028.A0A0N4V7P6"/>
<dbReference type="PANTHER" id="PTHR45691">
    <property type="entry name" value="PROTEIN DIAPHANOUS"/>
    <property type="match status" value="1"/>
</dbReference>
<gene>
    <name evidence="3" type="ORF">EVEC_LOCUS5928</name>
</gene>
<dbReference type="Gene3D" id="1.20.58.2220">
    <property type="entry name" value="Formin, FH2 domain"/>
    <property type="match status" value="1"/>
</dbReference>
<evidence type="ECO:0000256" key="1">
    <source>
        <dbReference type="SAM" id="MobiDB-lite"/>
    </source>
</evidence>
<evidence type="ECO:0000313" key="4">
    <source>
        <dbReference type="Proteomes" id="UP000274131"/>
    </source>
</evidence>
<evidence type="ECO:0000313" key="5">
    <source>
        <dbReference type="WBParaSite" id="EVEC_0000631701-mRNA-1"/>
    </source>
</evidence>
<evidence type="ECO:0000313" key="3">
    <source>
        <dbReference type="EMBL" id="VDD91177.1"/>
    </source>
</evidence>
<dbReference type="GO" id="GO:0030041">
    <property type="term" value="P:actin filament polymerization"/>
    <property type="evidence" value="ECO:0007669"/>
    <property type="project" value="TreeGrafter"/>
</dbReference>
<keyword evidence="4" id="KW-1185">Reference proteome</keyword>
<dbReference type="SUPFAM" id="SSF101447">
    <property type="entry name" value="Formin homology 2 domain (FH2 domain)"/>
    <property type="match status" value="1"/>
</dbReference>
<evidence type="ECO:0000259" key="2">
    <source>
        <dbReference type="PROSITE" id="PS51444"/>
    </source>
</evidence>
<dbReference type="OrthoDB" id="1104827at2759"/>
<dbReference type="InterPro" id="IPR015425">
    <property type="entry name" value="FH2_Formin"/>
</dbReference>
<dbReference type="GO" id="GO:0005884">
    <property type="term" value="C:actin filament"/>
    <property type="evidence" value="ECO:0007669"/>
    <property type="project" value="TreeGrafter"/>
</dbReference>